<comment type="caution">
    <text evidence="4">The sequence shown here is derived from an EMBL/GenBank/DDBJ whole genome shotgun (WGS) entry which is preliminary data.</text>
</comment>
<sequence>DGQLSRQLICAIGPNQETDRQTLDVCNDHLCYVVTQTQSPWQLPMSKTFLLLSKFVITHSAKSKCKLAIFNKVVWNGDASIDQQLSLSQRLIQKQALRDYQDDAVDLAAVITDQVSKLGAHSTNKAAQIFGSVGQSTQTSQVSASSLPTTSISRTRRKVKIRTLTNLYTDEVLAQAFRLLTMLIDLFIAIAKSLAGVVTAHKILILILALSATYNTWYGYRDGLAWYNERNAGKFMARLGVKPDSTVTRAVYLSDIEEFVAPTLMNNIELNSTISDETNQDWNTCHGTFRDMLTSSEHEATATTTMSKGSSKRSQLRLQRTRHSLARYRHDLLVALRVVNRVEEEVVHAEWEDWVFEEERKCIK</sequence>
<feature type="non-terminal residue" evidence="4">
    <location>
        <position position="364"/>
    </location>
</feature>
<name>A0A9P8F278_AURME</name>
<evidence type="ECO:0000256" key="2">
    <source>
        <dbReference type="ARBA" id="ARBA00023136"/>
    </source>
</evidence>
<evidence type="ECO:0000313" key="4">
    <source>
        <dbReference type="EMBL" id="KAG9922567.1"/>
    </source>
</evidence>
<dbReference type="EMBL" id="JAHFXS010008056">
    <property type="protein sequence ID" value="KAG9922567.1"/>
    <property type="molecule type" value="Genomic_DNA"/>
</dbReference>
<dbReference type="GO" id="GO:0016020">
    <property type="term" value="C:membrane"/>
    <property type="evidence" value="ECO:0007669"/>
    <property type="project" value="UniProtKB-SubCell"/>
</dbReference>
<feature type="domain" description="VASt" evidence="3">
    <location>
        <begin position="1"/>
        <end position="119"/>
    </location>
</feature>
<accession>A0A9P8F278</accession>
<comment type="subcellular location">
    <subcellularLocation>
        <location evidence="1">Membrane</location>
    </subcellularLocation>
</comment>
<organism evidence="4 5">
    <name type="scientific">Aureobasidium melanogenum</name>
    <name type="common">Aureobasidium pullulans var. melanogenum</name>
    <dbReference type="NCBI Taxonomy" id="46634"/>
    <lineage>
        <taxon>Eukaryota</taxon>
        <taxon>Fungi</taxon>
        <taxon>Dikarya</taxon>
        <taxon>Ascomycota</taxon>
        <taxon>Pezizomycotina</taxon>
        <taxon>Dothideomycetes</taxon>
        <taxon>Dothideomycetidae</taxon>
        <taxon>Dothideales</taxon>
        <taxon>Saccotheciaceae</taxon>
        <taxon>Aureobasidium</taxon>
    </lineage>
</organism>
<gene>
    <name evidence="4" type="ORF">KCU98_g21955</name>
</gene>
<evidence type="ECO:0000313" key="5">
    <source>
        <dbReference type="Proteomes" id="UP000729357"/>
    </source>
</evidence>
<feature type="non-terminal residue" evidence="4">
    <location>
        <position position="1"/>
    </location>
</feature>
<reference evidence="4" key="2">
    <citation type="submission" date="2021-08" db="EMBL/GenBank/DDBJ databases">
        <authorList>
            <person name="Gostincar C."/>
            <person name="Sun X."/>
            <person name="Song Z."/>
            <person name="Gunde-Cimerman N."/>
        </authorList>
    </citation>
    <scope>NUCLEOTIDE SEQUENCE</scope>
    <source>
        <strain evidence="4">EXF-9298</strain>
    </source>
</reference>
<dbReference type="InterPro" id="IPR031968">
    <property type="entry name" value="VASt"/>
</dbReference>
<reference evidence="4" key="1">
    <citation type="journal article" date="2021" name="J Fungi (Basel)">
        <title>Virulence traits and population genomics of the black yeast Aureobasidium melanogenum.</title>
        <authorList>
            <person name="Cernosa A."/>
            <person name="Sun X."/>
            <person name="Gostincar C."/>
            <person name="Fang C."/>
            <person name="Gunde-Cimerman N."/>
            <person name="Song Z."/>
        </authorList>
    </citation>
    <scope>NUCLEOTIDE SEQUENCE</scope>
    <source>
        <strain evidence="4">EXF-9298</strain>
    </source>
</reference>
<dbReference type="Proteomes" id="UP000729357">
    <property type="component" value="Unassembled WGS sequence"/>
</dbReference>
<protein>
    <recommendedName>
        <fullName evidence="3">VASt domain-containing protein</fullName>
    </recommendedName>
</protein>
<proteinExistence type="predicted"/>
<keyword evidence="5" id="KW-1185">Reference proteome</keyword>
<keyword evidence="2" id="KW-0472">Membrane</keyword>
<dbReference type="Pfam" id="PF16016">
    <property type="entry name" value="VASt"/>
    <property type="match status" value="1"/>
</dbReference>
<dbReference type="PROSITE" id="PS51778">
    <property type="entry name" value="VAST"/>
    <property type="match status" value="1"/>
</dbReference>
<dbReference type="AlphaFoldDB" id="A0A9P8F278"/>
<evidence type="ECO:0000259" key="3">
    <source>
        <dbReference type="PROSITE" id="PS51778"/>
    </source>
</evidence>
<evidence type="ECO:0000256" key="1">
    <source>
        <dbReference type="ARBA" id="ARBA00004370"/>
    </source>
</evidence>